<dbReference type="Proteomes" id="UP001182556">
    <property type="component" value="Unassembled WGS sequence"/>
</dbReference>
<feature type="domain" description="Ricin B lectin" evidence="2">
    <location>
        <begin position="27"/>
        <end position="147"/>
    </location>
</feature>
<evidence type="ECO:0000313" key="4">
    <source>
        <dbReference type="Proteomes" id="UP001182556"/>
    </source>
</evidence>
<reference evidence="3" key="1">
    <citation type="submission" date="2023-02" db="EMBL/GenBank/DDBJ databases">
        <title>Identification and recombinant expression of a fungal hydrolase from Papiliotrema laurentii that hydrolyzes apple cutin and clears colloidal polyester polyurethane.</title>
        <authorList>
            <consortium name="DOE Joint Genome Institute"/>
            <person name="Roman V.A."/>
            <person name="Bojanowski C."/>
            <person name="Crable B.R."/>
            <person name="Wagner D.N."/>
            <person name="Hung C.S."/>
            <person name="Nadeau L.J."/>
            <person name="Schratz L."/>
            <person name="Haridas S."/>
            <person name="Pangilinan J."/>
            <person name="Lipzen A."/>
            <person name="Na H."/>
            <person name="Yan M."/>
            <person name="Ng V."/>
            <person name="Grigoriev I.V."/>
            <person name="Spatafora J.W."/>
            <person name="Barlow D."/>
            <person name="Biffinger J."/>
            <person name="Kelley-Loughnane N."/>
            <person name="Varaljay V.A."/>
            <person name="Crookes-Goodson W.J."/>
        </authorList>
    </citation>
    <scope>NUCLEOTIDE SEQUENCE</scope>
    <source>
        <strain evidence="3">5307AH</strain>
    </source>
</reference>
<gene>
    <name evidence="3" type="ORF">DB88DRAFT_90526</name>
</gene>
<dbReference type="Gene3D" id="2.80.10.50">
    <property type="match status" value="2"/>
</dbReference>
<organism evidence="3 4">
    <name type="scientific">Papiliotrema laurentii</name>
    <name type="common">Cryptococcus laurentii</name>
    <dbReference type="NCBI Taxonomy" id="5418"/>
    <lineage>
        <taxon>Eukaryota</taxon>
        <taxon>Fungi</taxon>
        <taxon>Dikarya</taxon>
        <taxon>Basidiomycota</taxon>
        <taxon>Agaricomycotina</taxon>
        <taxon>Tremellomycetes</taxon>
        <taxon>Tremellales</taxon>
        <taxon>Rhynchogastremaceae</taxon>
        <taxon>Papiliotrema</taxon>
    </lineage>
</organism>
<keyword evidence="1" id="KW-0732">Signal</keyword>
<dbReference type="CDD" id="cd00161">
    <property type="entry name" value="beta-trefoil_Ricin-like"/>
    <property type="match status" value="1"/>
</dbReference>
<feature type="signal peptide" evidence="1">
    <location>
        <begin position="1"/>
        <end position="16"/>
    </location>
</feature>
<name>A0AAD9FLV7_PAPLA</name>
<dbReference type="EMBL" id="JAODAN010000011">
    <property type="protein sequence ID" value="KAK1921149.1"/>
    <property type="molecule type" value="Genomic_DNA"/>
</dbReference>
<evidence type="ECO:0000259" key="2">
    <source>
        <dbReference type="SMART" id="SM00458"/>
    </source>
</evidence>
<dbReference type="InterPro" id="IPR035992">
    <property type="entry name" value="Ricin_B-like_lectins"/>
</dbReference>
<dbReference type="SMART" id="SM00458">
    <property type="entry name" value="RICIN"/>
    <property type="match status" value="2"/>
</dbReference>
<feature type="chain" id="PRO_5042185180" evidence="1">
    <location>
        <begin position="17"/>
        <end position="313"/>
    </location>
</feature>
<sequence>MLALLAFLPLLVLAAAAPSPIQKRFTNAYIVSGRTGRCLSTNPQGGVGAPVNLVDCSQATKWDINPGSGSVILSGTNFALDAGVNPSNFGRLKVWTSYPGLFQQTWFLTGDNRIAITGGNQCLDDDGTNVQTYQCTTGNTNQIWNINGGTPNPPNGIPVGPVYPDPPNSGRRLHPYQRNDLCLTAVEGGNTNGNPVAVTYCFPNNSTDVVNQLWDVPAKGSSGLVKLHTKNFCFDAGSNPGNGIGMKIWQCYNGLFQQTWTYSNDNKLFLTNNQCVDVRQESGPRTAPPYDSLKDVQTWQCFAGNGNQVFTLA</sequence>
<feature type="domain" description="Ricin B lectin" evidence="2">
    <location>
        <begin position="167"/>
        <end position="313"/>
    </location>
</feature>
<dbReference type="InterPro" id="IPR000772">
    <property type="entry name" value="Ricin_B_lectin"/>
</dbReference>
<comment type="caution">
    <text evidence="3">The sequence shown here is derived from an EMBL/GenBank/DDBJ whole genome shotgun (WGS) entry which is preliminary data.</text>
</comment>
<dbReference type="AlphaFoldDB" id="A0AAD9FLV7"/>
<dbReference type="PROSITE" id="PS50231">
    <property type="entry name" value="RICIN_B_LECTIN"/>
    <property type="match status" value="2"/>
</dbReference>
<evidence type="ECO:0000256" key="1">
    <source>
        <dbReference type="SAM" id="SignalP"/>
    </source>
</evidence>
<keyword evidence="4" id="KW-1185">Reference proteome</keyword>
<accession>A0AAD9FLV7</accession>
<protein>
    <submittedName>
        <fullName evidence="3">Ricin B-like lectin</fullName>
    </submittedName>
</protein>
<evidence type="ECO:0000313" key="3">
    <source>
        <dbReference type="EMBL" id="KAK1921149.1"/>
    </source>
</evidence>
<dbReference type="SUPFAM" id="SSF50370">
    <property type="entry name" value="Ricin B-like lectins"/>
    <property type="match status" value="2"/>
</dbReference>
<proteinExistence type="predicted"/>
<dbReference type="Pfam" id="PF00652">
    <property type="entry name" value="Ricin_B_lectin"/>
    <property type="match status" value="2"/>
</dbReference>